<keyword evidence="8" id="KW-0677">Repeat</keyword>
<dbReference type="InterPro" id="IPR052080">
    <property type="entry name" value="vWF_C/EGF_Fibrillin"/>
</dbReference>
<dbReference type="PROSITE" id="PS01187">
    <property type="entry name" value="EGF_CA"/>
    <property type="match status" value="5"/>
</dbReference>
<dbReference type="Bgee" id="ENSLACG00000018740">
    <property type="expression patterns" value="Expressed in pelvic fin and 1 other cell type or tissue"/>
</dbReference>
<dbReference type="FunFam" id="2.10.25.10:FF:000194">
    <property type="entry name" value="Latent transforming growth factor beta binding protein 2"/>
    <property type="match status" value="1"/>
</dbReference>
<dbReference type="InterPro" id="IPR049883">
    <property type="entry name" value="NOTCH1_EGF-like"/>
</dbReference>
<evidence type="ECO:0000259" key="17">
    <source>
        <dbReference type="PROSITE" id="PS50026"/>
    </source>
</evidence>
<feature type="domain" description="TB" evidence="18">
    <location>
        <begin position="589"/>
        <end position="642"/>
    </location>
</feature>
<comment type="subunit">
    <text evidence="13">Forms part of the large latent transforming growth factor beta precursor complex; removal is essential for activation of complex. Interacts with SDC4. Interacts (via C-terminal domain) with FBN1 (via N-terminal domain) in a Ca(+2)-dependent manner.</text>
</comment>
<feature type="domain" description="EGF-like" evidence="17">
    <location>
        <begin position="84"/>
        <end position="123"/>
    </location>
</feature>
<feature type="domain" description="EGF-like" evidence="17">
    <location>
        <begin position="124"/>
        <end position="165"/>
    </location>
</feature>
<dbReference type="Ensembl" id="ENSLACT00000021467.1">
    <property type="protein sequence ID" value="ENSLACP00000021326.1"/>
    <property type="gene ID" value="ENSLACG00000018740.1"/>
</dbReference>
<evidence type="ECO:0000256" key="10">
    <source>
        <dbReference type="ARBA" id="ARBA00023180"/>
    </source>
</evidence>
<keyword evidence="11" id="KW-0379">Hydroxylation</keyword>
<dbReference type="FunFam" id="2.10.25.10:FF:000024">
    <property type="entry name" value="Putative latent-transforming growth factor beta-binding protein 2"/>
    <property type="match status" value="2"/>
</dbReference>
<evidence type="ECO:0000256" key="7">
    <source>
        <dbReference type="ARBA" id="ARBA00022729"/>
    </source>
</evidence>
<keyword evidence="2" id="KW-0964">Secreted</keyword>
<comment type="subcellular location">
    <subcellularLocation>
        <location evidence="1">Secreted</location>
        <location evidence="1">Extracellular space</location>
        <location evidence="1">Extracellular matrix</location>
    </subcellularLocation>
</comment>
<dbReference type="FunFam" id="2.10.25.10:FF:000056">
    <property type="entry name" value="Latent-transforming growth factor beta-binding protein 3 isoform 2"/>
    <property type="match status" value="1"/>
</dbReference>
<dbReference type="FunFam" id="2.10.25.10:FF:000014">
    <property type="entry name" value="Latent-transforming growth factor beta-binding protein 3"/>
    <property type="match status" value="1"/>
</dbReference>
<feature type="domain" description="EGF-like" evidence="17">
    <location>
        <begin position="534"/>
        <end position="574"/>
    </location>
</feature>
<dbReference type="SMART" id="SM00181">
    <property type="entry name" value="EGF"/>
    <property type="match status" value="12"/>
</dbReference>
<accession>H3BHF5</accession>
<name>H3BHF5_LATCH</name>
<evidence type="ECO:0000256" key="6">
    <source>
        <dbReference type="ARBA" id="ARBA00022674"/>
    </source>
</evidence>
<evidence type="ECO:0000313" key="20">
    <source>
        <dbReference type="Proteomes" id="UP000008672"/>
    </source>
</evidence>
<dbReference type="FunFam" id="2.10.25.10:FF:000046">
    <property type="entry name" value="Latent-transforming growth factor beta-binding protein 1 isoform x2"/>
    <property type="match status" value="1"/>
</dbReference>
<proteinExistence type="predicted"/>
<feature type="domain" description="EGF-like" evidence="17">
    <location>
        <begin position="293"/>
        <end position="334"/>
    </location>
</feature>
<dbReference type="Pfam" id="PF00683">
    <property type="entry name" value="TB"/>
    <property type="match status" value="2"/>
</dbReference>
<dbReference type="InterPro" id="IPR018097">
    <property type="entry name" value="EGF_Ca-bd_CS"/>
</dbReference>
<reference evidence="19" key="3">
    <citation type="submission" date="2025-09" db="UniProtKB">
        <authorList>
            <consortium name="Ensembl"/>
        </authorList>
    </citation>
    <scope>IDENTIFICATION</scope>
</reference>
<dbReference type="HOGENOM" id="CLU_017070_0_0_1"/>
<evidence type="ECO:0000256" key="2">
    <source>
        <dbReference type="ARBA" id="ARBA00022525"/>
    </source>
</evidence>
<dbReference type="FunFam" id="2.10.25.10:FF:000005">
    <property type="entry name" value="Fibrillin 2"/>
    <property type="match status" value="1"/>
</dbReference>
<dbReference type="PROSITE" id="PS51364">
    <property type="entry name" value="TB"/>
    <property type="match status" value="2"/>
</dbReference>
<feature type="domain" description="TB" evidence="18">
    <location>
        <begin position="419"/>
        <end position="473"/>
    </location>
</feature>
<dbReference type="Gene3D" id="3.90.290.10">
    <property type="entry name" value="TGF-beta binding (TB) domain"/>
    <property type="match status" value="2"/>
</dbReference>
<dbReference type="Pfam" id="PF07645">
    <property type="entry name" value="EGF_CA"/>
    <property type="match status" value="11"/>
</dbReference>
<dbReference type="OMA" id="SWICENT"/>
<evidence type="ECO:0000256" key="14">
    <source>
        <dbReference type="ARBA" id="ARBA00072997"/>
    </source>
</evidence>
<comment type="caution">
    <text evidence="15">Lacks conserved residue(s) required for the propagation of feature annotation.</text>
</comment>
<feature type="region of interest" description="Disordered" evidence="16">
    <location>
        <begin position="713"/>
        <end position="733"/>
    </location>
</feature>
<dbReference type="EMBL" id="AFYH01003339">
    <property type="status" value="NOT_ANNOTATED_CDS"/>
    <property type="molecule type" value="Genomic_DNA"/>
</dbReference>
<keyword evidence="9" id="KW-1015">Disulfide bond</keyword>
<dbReference type="SMART" id="SM00179">
    <property type="entry name" value="EGF_CA"/>
    <property type="match status" value="12"/>
</dbReference>
<dbReference type="PANTHER" id="PTHR47333">
    <property type="entry name" value="VON WILLEBRAND FACTOR C AND EGF DOMAIN-CONTAINING PROTEIN"/>
    <property type="match status" value="1"/>
</dbReference>
<dbReference type="eggNOG" id="KOG1217">
    <property type="taxonomic scope" value="Eukaryota"/>
</dbReference>
<keyword evidence="5" id="KW-0597">Phosphoprotein</keyword>
<keyword evidence="4 15" id="KW-0245">EGF-like domain</keyword>
<dbReference type="FunFam" id="2.10.25.10:FF:000077">
    <property type="entry name" value="Latent-transforming growth factor beta-binding protein 3 isoform 1"/>
    <property type="match status" value="1"/>
</dbReference>
<evidence type="ECO:0000256" key="8">
    <source>
        <dbReference type="ARBA" id="ARBA00022737"/>
    </source>
</evidence>
<dbReference type="InterPro" id="IPR001881">
    <property type="entry name" value="EGF-like_Ca-bd_dom"/>
</dbReference>
<dbReference type="SUPFAM" id="SSF57581">
    <property type="entry name" value="TB module/8-cys domain"/>
    <property type="match status" value="2"/>
</dbReference>
<evidence type="ECO:0000259" key="18">
    <source>
        <dbReference type="PROSITE" id="PS51364"/>
    </source>
</evidence>
<dbReference type="EMBL" id="AFYH01003342">
    <property type="status" value="NOT_ANNOTATED_CDS"/>
    <property type="molecule type" value="Genomic_DNA"/>
</dbReference>
<dbReference type="SUPFAM" id="SSF57196">
    <property type="entry name" value="EGF/Laminin"/>
    <property type="match status" value="4"/>
</dbReference>
<protein>
    <recommendedName>
        <fullName evidence="14">Latent-transforming growth factor beta-binding protein 2</fullName>
    </recommendedName>
</protein>
<evidence type="ECO:0000256" key="5">
    <source>
        <dbReference type="ARBA" id="ARBA00022553"/>
    </source>
</evidence>
<dbReference type="InParanoid" id="H3BHF5"/>
<evidence type="ECO:0000256" key="16">
    <source>
        <dbReference type="SAM" id="MobiDB-lite"/>
    </source>
</evidence>
<dbReference type="EMBL" id="AFYH01003341">
    <property type="status" value="NOT_ANNOTATED_CDS"/>
    <property type="molecule type" value="Genomic_DNA"/>
</dbReference>
<dbReference type="PROSITE" id="PS01186">
    <property type="entry name" value="EGF_2"/>
    <property type="match status" value="5"/>
</dbReference>
<evidence type="ECO:0000313" key="19">
    <source>
        <dbReference type="Ensembl" id="ENSLACP00000021326.1"/>
    </source>
</evidence>
<dbReference type="GO" id="GO:0008201">
    <property type="term" value="F:heparin binding"/>
    <property type="evidence" value="ECO:0007669"/>
    <property type="project" value="UniProtKB-KW"/>
</dbReference>
<dbReference type="InterPro" id="IPR000152">
    <property type="entry name" value="EGF-type_Asp/Asn_hydroxyl_site"/>
</dbReference>
<evidence type="ECO:0000256" key="1">
    <source>
        <dbReference type="ARBA" id="ARBA00004498"/>
    </source>
</evidence>
<dbReference type="EMBL" id="AFYH01003340">
    <property type="status" value="NOT_ANNOTATED_CDS"/>
    <property type="molecule type" value="Genomic_DNA"/>
</dbReference>
<dbReference type="STRING" id="7897.ENSLACP00000021326"/>
<dbReference type="FunFam" id="2.10.25.10:FF:000115">
    <property type="entry name" value="latent-transforming growth factor beta-binding protein 4 isoform X2"/>
    <property type="match status" value="1"/>
</dbReference>
<reference evidence="20" key="1">
    <citation type="submission" date="2011-08" db="EMBL/GenBank/DDBJ databases">
        <title>The draft genome of Latimeria chalumnae.</title>
        <authorList>
            <person name="Di Palma F."/>
            <person name="Alfoldi J."/>
            <person name="Johnson J."/>
            <person name="Berlin A."/>
            <person name="Gnerre S."/>
            <person name="Jaffe D."/>
            <person name="MacCallum I."/>
            <person name="Young S."/>
            <person name="Walker B.J."/>
            <person name="Lander E."/>
            <person name="Lindblad-Toh K."/>
        </authorList>
    </citation>
    <scope>NUCLEOTIDE SEQUENCE [LARGE SCALE GENOMIC DNA]</scope>
    <source>
        <strain evidence="20">Wild caught</strain>
    </source>
</reference>
<dbReference type="InterPro" id="IPR000742">
    <property type="entry name" value="EGF"/>
</dbReference>
<comment type="function">
    <text evidence="12">May play an integral structural role in elastic-fiber architectural organization and/or assembly.</text>
</comment>
<dbReference type="PROSITE" id="PS00010">
    <property type="entry name" value="ASX_HYDROXYL"/>
    <property type="match status" value="7"/>
</dbReference>
<keyword evidence="7" id="KW-0732">Signal</keyword>
<dbReference type="AlphaFoldDB" id="H3BHF5"/>
<evidence type="ECO:0000256" key="15">
    <source>
        <dbReference type="PROSITE-ProRule" id="PRU00076"/>
    </source>
</evidence>
<dbReference type="PANTHER" id="PTHR47333:SF4">
    <property type="entry name" value="EGF-LIKE DOMAIN-CONTAINING PROTEIN"/>
    <property type="match status" value="1"/>
</dbReference>
<dbReference type="SUPFAM" id="SSF57184">
    <property type="entry name" value="Growth factor receptor domain"/>
    <property type="match status" value="2"/>
</dbReference>
<dbReference type="EMBL" id="AFYH01003338">
    <property type="status" value="NOT_ANNOTATED_CDS"/>
    <property type="molecule type" value="Genomic_DNA"/>
</dbReference>
<dbReference type="InterPro" id="IPR009030">
    <property type="entry name" value="Growth_fac_rcpt_cys_sf"/>
</dbReference>
<evidence type="ECO:0000256" key="3">
    <source>
        <dbReference type="ARBA" id="ARBA00022530"/>
    </source>
</evidence>
<evidence type="ECO:0000256" key="4">
    <source>
        <dbReference type="ARBA" id="ARBA00022536"/>
    </source>
</evidence>
<feature type="domain" description="EGF-like" evidence="17">
    <location>
        <begin position="166"/>
        <end position="206"/>
    </location>
</feature>
<evidence type="ECO:0000256" key="13">
    <source>
        <dbReference type="ARBA" id="ARBA00062144"/>
    </source>
</evidence>
<reference evidence="19" key="2">
    <citation type="submission" date="2025-08" db="UniProtKB">
        <authorList>
            <consortium name="Ensembl"/>
        </authorList>
    </citation>
    <scope>IDENTIFICATION</scope>
</reference>
<evidence type="ECO:0000256" key="11">
    <source>
        <dbReference type="ARBA" id="ARBA00023278"/>
    </source>
</evidence>
<evidence type="ECO:0000256" key="9">
    <source>
        <dbReference type="ARBA" id="ARBA00023157"/>
    </source>
</evidence>
<evidence type="ECO:0000256" key="12">
    <source>
        <dbReference type="ARBA" id="ARBA00058734"/>
    </source>
</evidence>
<sequence>QDINECETFNVCPNGVCVNNDGSFSCMSCRPGYRFLPSRQKCEDIDECTSPGACPTGICTNTEGSYSCLQCDSGYKLSPDRLSYIDECEDPSLSCDGGECFNILGSYRCTCPPGFELNATLCQDINECEAMDICGPNGKCLNTQGSFFCMCAPGYSNSIDGVQCQDVDECSDMSICSGRQCINTDGSYMCNCEEGFRRSSESEDCEDIDECAEYSGTVCGSWICENTVGSYQCIGRCQPGFQSNPLGECVGKLKYLQPKFCAFKACSETENNFCCFISCDLGQSPSPAGMVENVDECTNETICGSHGFCDNTIGSFHCLCDQGFKNPPGRPGCIDVNECELMVPVCGTALCENVEGSFLCLCADEDAEFDPELGHCLRRSLPAFLPGLPYRFGASSELAEDTIGPTMPRIPSSGSQERKECYYNLNDDNLCENVLAHNTTKVECCCTEGAGWGDNCEIHPCPIFGTAEFNEVCPGGKGYISTAWSLLVFPDADECTMFGSEICKDGQCINRVPGYTCYCPSGYYYDTVRLQCMDHDECQFEGTCENGVCVNTAGSFTCFCSPPLLLDVTGKQCINASSILTEEDDIHMHTCWQGITGINVCTRPLIGRRTTYTECCCLYGEAWGSQCAFCPPRTSDDFAQLCNLPRTSDLRERPGYEYGPEGTQFEPEEPPFGPYDQEFGGPLYNYLGPEYGIPDSIAELSEQDRNLGFRGPFHTPQYQPREPPQRFASSHSDREKLTIVGSPYEGFEGLRAEECGILNGCENGRCVRVREGYTCDCFDGFELDLTKMACIDINECEDISDRVALCKNGQCENTEGSYRCVCLPGYVASSEPDQCVPMNPETREAEAQ</sequence>
<dbReference type="Gene3D" id="2.10.25.10">
    <property type="entry name" value="Laminin"/>
    <property type="match status" value="12"/>
</dbReference>
<dbReference type="CDD" id="cd00054">
    <property type="entry name" value="EGF_CA"/>
    <property type="match status" value="8"/>
</dbReference>
<dbReference type="Proteomes" id="UP000008672">
    <property type="component" value="Unassembled WGS sequence"/>
</dbReference>
<keyword evidence="3" id="KW-0272">Extracellular matrix</keyword>
<feature type="domain" description="EGF-like" evidence="17">
    <location>
        <begin position="792"/>
        <end position="836"/>
    </location>
</feature>
<organism evidence="19 20">
    <name type="scientific">Latimeria chalumnae</name>
    <name type="common">Coelacanth</name>
    <dbReference type="NCBI Taxonomy" id="7897"/>
    <lineage>
        <taxon>Eukaryota</taxon>
        <taxon>Metazoa</taxon>
        <taxon>Chordata</taxon>
        <taxon>Craniata</taxon>
        <taxon>Vertebrata</taxon>
        <taxon>Euteleostomi</taxon>
        <taxon>Coelacanthiformes</taxon>
        <taxon>Coelacanthidae</taxon>
        <taxon>Latimeria</taxon>
    </lineage>
</organism>
<keyword evidence="10" id="KW-0325">Glycoprotein</keyword>
<dbReference type="GeneTree" id="ENSGT00940000155823"/>
<dbReference type="PROSITE" id="PS50026">
    <property type="entry name" value="EGF_3"/>
    <property type="match status" value="6"/>
</dbReference>
<dbReference type="GO" id="GO:0005509">
    <property type="term" value="F:calcium ion binding"/>
    <property type="evidence" value="ECO:0007669"/>
    <property type="project" value="InterPro"/>
</dbReference>
<keyword evidence="20" id="KW-1185">Reference proteome</keyword>
<dbReference type="InterPro" id="IPR017878">
    <property type="entry name" value="TB_dom"/>
</dbReference>
<keyword evidence="6" id="KW-0358">Heparin-binding</keyword>
<dbReference type="InterPro" id="IPR036773">
    <property type="entry name" value="TB_dom_sf"/>
</dbReference>